<keyword evidence="5" id="KW-1185">Reference proteome</keyword>
<keyword evidence="2" id="KW-0677">Repeat</keyword>
<gene>
    <name evidence="4" type="ORF">DPMN_086562</name>
</gene>
<dbReference type="PROSITE" id="PS50097">
    <property type="entry name" value="BTB"/>
    <property type="match status" value="1"/>
</dbReference>
<dbReference type="SUPFAM" id="SSF54695">
    <property type="entry name" value="POZ domain"/>
    <property type="match status" value="1"/>
</dbReference>
<dbReference type="Proteomes" id="UP000828390">
    <property type="component" value="Unassembled WGS sequence"/>
</dbReference>
<comment type="caution">
    <text evidence="4">The sequence shown here is derived from an EMBL/GenBank/DDBJ whole genome shotgun (WGS) entry which is preliminary data.</text>
</comment>
<dbReference type="InterPro" id="IPR000210">
    <property type="entry name" value="BTB/POZ_dom"/>
</dbReference>
<reference evidence="4" key="1">
    <citation type="journal article" date="2019" name="bioRxiv">
        <title>The Genome of the Zebra Mussel, Dreissena polymorpha: A Resource for Invasive Species Research.</title>
        <authorList>
            <person name="McCartney M.A."/>
            <person name="Auch B."/>
            <person name="Kono T."/>
            <person name="Mallez S."/>
            <person name="Zhang Y."/>
            <person name="Obille A."/>
            <person name="Becker A."/>
            <person name="Abrahante J.E."/>
            <person name="Garbe J."/>
            <person name="Badalamenti J.P."/>
            <person name="Herman A."/>
            <person name="Mangelson H."/>
            <person name="Liachko I."/>
            <person name="Sullivan S."/>
            <person name="Sone E.D."/>
            <person name="Koren S."/>
            <person name="Silverstein K.A.T."/>
            <person name="Beckman K.B."/>
            <person name="Gohl D.M."/>
        </authorList>
    </citation>
    <scope>NUCLEOTIDE SEQUENCE</scope>
    <source>
        <strain evidence="4">Duluth1</strain>
        <tissue evidence="4">Whole animal</tissue>
    </source>
</reference>
<dbReference type="EMBL" id="JAIWYP010000003">
    <property type="protein sequence ID" value="KAH3844304.1"/>
    <property type="molecule type" value="Genomic_DNA"/>
</dbReference>
<dbReference type="OrthoDB" id="6359816at2759"/>
<dbReference type="SMART" id="SM00225">
    <property type="entry name" value="BTB"/>
    <property type="match status" value="1"/>
</dbReference>
<dbReference type="CDD" id="cd18186">
    <property type="entry name" value="BTB_POZ_ZBTB_KLHL-like"/>
    <property type="match status" value="1"/>
</dbReference>
<keyword evidence="1" id="KW-0880">Kelch repeat</keyword>
<dbReference type="PANTHER" id="PTHR24412:SF489">
    <property type="entry name" value="RING FINGER DOMAIN AND KELCH REPEAT-CONTAINING PROTEIN DDB_G0271372"/>
    <property type="match status" value="1"/>
</dbReference>
<dbReference type="InterPro" id="IPR011333">
    <property type="entry name" value="SKP1/BTB/POZ_sf"/>
</dbReference>
<dbReference type="Pfam" id="PF00651">
    <property type="entry name" value="BTB"/>
    <property type="match status" value="1"/>
</dbReference>
<evidence type="ECO:0000313" key="4">
    <source>
        <dbReference type="EMBL" id="KAH3844304.1"/>
    </source>
</evidence>
<evidence type="ECO:0000256" key="2">
    <source>
        <dbReference type="ARBA" id="ARBA00022737"/>
    </source>
</evidence>
<evidence type="ECO:0000259" key="3">
    <source>
        <dbReference type="PROSITE" id="PS50097"/>
    </source>
</evidence>
<proteinExistence type="predicted"/>
<evidence type="ECO:0000256" key="1">
    <source>
        <dbReference type="ARBA" id="ARBA00022441"/>
    </source>
</evidence>
<dbReference type="PANTHER" id="PTHR24412">
    <property type="entry name" value="KELCH PROTEIN"/>
    <property type="match status" value="1"/>
</dbReference>
<feature type="domain" description="BTB" evidence="3">
    <location>
        <begin position="28"/>
        <end position="95"/>
    </location>
</feature>
<organism evidence="4 5">
    <name type="scientific">Dreissena polymorpha</name>
    <name type="common">Zebra mussel</name>
    <name type="synonym">Mytilus polymorpha</name>
    <dbReference type="NCBI Taxonomy" id="45954"/>
    <lineage>
        <taxon>Eukaryota</taxon>
        <taxon>Metazoa</taxon>
        <taxon>Spiralia</taxon>
        <taxon>Lophotrochozoa</taxon>
        <taxon>Mollusca</taxon>
        <taxon>Bivalvia</taxon>
        <taxon>Autobranchia</taxon>
        <taxon>Heteroconchia</taxon>
        <taxon>Euheterodonta</taxon>
        <taxon>Imparidentia</taxon>
        <taxon>Neoheterodontei</taxon>
        <taxon>Myida</taxon>
        <taxon>Dreissenoidea</taxon>
        <taxon>Dreissenidae</taxon>
        <taxon>Dreissena</taxon>
    </lineage>
</organism>
<evidence type="ECO:0000313" key="5">
    <source>
        <dbReference type="Proteomes" id="UP000828390"/>
    </source>
</evidence>
<accession>A0A9D4QUU2</accession>
<protein>
    <recommendedName>
        <fullName evidence="3">BTB domain-containing protein</fullName>
    </recommendedName>
</protein>
<sequence length="622" mass="71025">MDEQIEMSDDSTLPEALYDQALNREEFCDITLEFGDTVMGGHWYVLVVQSGFFQAMYKTRLKEKQTGTVHITEGTHEAIKLAIKYLYTGNVTIDETHVEEILHISDYLQIRSLTDECNNYLTANTVWCPSNCWKLYTLAKRYRLNMMECLLFYIATNLKDIVGDSCYIKQITIKEAEELSIKLKCQGASLEGRLLFYHKWLSYDVENRKETFERWFCNLNLNESEHADFENVSKHYNLFQQFSTCLKYYLETTSIVLDCHLKKSLKTNIILALTRKDLNTARLCVYAYIINQNRWVFIATLPLEVNPQTITDVYIGVDEANSSLYAVSDSTYQRLREEGTDCIQTCYILVHKYDLIIKEWYKFEVDLNINEPNGYDIKGVEFLNNKVCIVVKSSSPYGDSVSVCRLETNDFCCSVAPLIALPANFKLVTVDSCVVDGEFIVVRCCYSTVEGTMAETMAVNHVSSFPIWPTAPALYTCSSKLPVNSEMFSRQRFMLPTTNGVIRSGISTSGYMYLNVILGLTSIVKDQLLPRHVFSRSAEVSETHSTQDCIVHGTSFNTVYIHNPSSNIIHVFDFSQRSFTEIPTPPGQLNRTKFVSAFLFSSVLTLSKPCPLCAFKQKANSR</sequence>
<dbReference type="AlphaFoldDB" id="A0A9D4QUU2"/>
<dbReference type="Gene3D" id="3.30.710.10">
    <property type="entry name" value="Potassium Channel Kv1.1, Chain A"/>
    <property type="match status" value="1"/>
</dbReference>
<reference evidence="4" key="2">
    <citation type="submission" date="2020-11" db="EMBL/GenBank/DDBJ databases">
        <authorList>
            <person name="McCartney M.A."/>
            <person name="Auch B."/>
            <person name="Kono T."/>
            <person name="Mallez S."/>
            <person name="Becker A."/>
            <person name="Gohl D.M."/>
            <person name="Silverstein K.A.T."/>
            <person name="Koren S."/>
            <person name="Bechman K.B."/>
            <person name="Herman A."/>
            <person name="Abrahante J.E."/>
            <person name="Garbe J."/>
        </authorList>
    </citation>
    <scope>NUCLEOTIDE SEQUENCE</scope>
    <source>
        <strain evidence="4">Duluth1</strain>
        <tissue evidence="4">Whole animal</tissue>
    </source>
</reference>
<name>A0A9D4QUU2_DREPO</name>